<feature type="compositionally biased region" description="Basic and acidic residues" evidence="1">
    <location>
        <begin position="234"/>
        <end position="245"/>
    </location>
</feature>
<organism evidence="3 4">
    <name type="scientific">Plasmodium fragile</name>
    <dbReference type="NCBI Taxonomy" id="5857"/>
    <lineage>
        <taxon>Eukaryota</taxon>
        <taxon>Sar</taxon>
        <taxon>Alveolata</taxon>
        <taxon>Apicomplexa</taxon>
        <taxon>Aconoidasida</taxon>
        <taxon>Haemosporida</taxon>
        <taxon>Plasmodiidae</taxon>
        <taxon>Plasmodium</taxon>
        <taxon>Plasmodium (Plasmodium)</taxon>
    </lineage>
</organism>
<feature type="domain" description="Schizont-infected cell agglutination extracellular alpha" evidence="2">
    <location>
        <begin position="8"/>
        <end position="180"/>
    </location>
</feature>
<evidence type="ECO:0000313" key="4">
    <source>
        <dbReference type="Proteomes" id="UP000054561"/>
    </source>
</evidence>
<accession>A0A0D9QRA5</accession>
<proteinExistence type="predicted"/>
<dbReference type="Proteomes" id="UP000054561">
    <property type="component" value="Unassembled WGS sequence"/>
</dbReference>
<keyword evidence="4" id="KW-1185">Reference proteome</keyword>
<dbReference type="RefSeq" id="XP_012333893.1">
    <property type="nucleotide sequence ID" value="XM_012478470.1"/>
</dbReference>
<gene>
    <name evidence="3" type="ORF">AK88_00826</name>
</gene>
<evidence type="ECO:0000313" key="3">
    <source>
        <dbReference type="EMBL" id="KJP89615.1"/>
    </source>
</evidence>
<dbReference type="OMA" id="VEMNICK"/>
<dbReference type="Pfam" id="PF12887">
    <property type="entry name" value="SICA_alpha"/>
    <property type="match status" value="1"/>
</dbReference>
<feature type="region of interest" description="Disordered" evidence="1">
    <location>
        <begin position="234"/>
        <end position="284"/>
    </location>
</feature>
<dbReference type="InterPro" id="IPR024290">
    <property type="entry name" value="SICA_extracell_a"/>
</dbReference>
<protein>
    <recommendedName>
        <fullName evidence="2">Schizont-infected cell agglutination extracellular alpha domain-containing protein</fullName>
    </recommendedName>
</protein>
<reference evidence="3 4" key="1">
    <citation type="submission" date="2014-03" db="EMBL/GenBank/DDBJ databases">
        <title>The Genome Sequence of Plasmodium fragile nilgiri.</title>
        <authorList>
            <consortium name="The Broad Institute Genomics Platform"/>
            <consortium name="The Broad Institute Genome Sequencing Center for Infectious Disease"/>
            <person name="Neafsey D."/>
            <person name="Duraisingh M."/>
            <person name="Young S.K."/>
            <person name="Zeng Q."/>
            <person name="Gargeya S."/>
            <person name="Abouelleil A."/>
            <person name="Alvarado L."/>
            <person name="Chapman S.B."/>
            <person name="Gainer-Dewar J."/>
            <person name="Goldberg J."/>
            <person name="Griggs A."/>
            <person name="Gujja S."/>
            <person name="Hansen M."/>
            <person name="Howarth C."/>
            <person name="Imamovic A."/>
            <person name="Larimer J."/>
            <person name="Pearson M."/>
            <person name="Poon T.W."/>
            <person name="Priest M."/>
            <person name="Roberts A."/>
            <person name="Saif S."/>
            <person name="Shea T."/>
            <person name="Sykes S."/>
            <person name="Wortman J."/>
            <person name="Nusbaum C."/>
            <person name="Birren B."/>
        </authorList>
    </citation>
    <scope>NUCLEOTIDE SEQUENCE [LARGE SCALE GENOMIC DNA]</scope>
    <source>
        <strain evidence="4">nilgiri</strain>
    </source>
</reference>
<evidence type="ECO:0000256" key="1">
    <source>
        <dbReference type="SAM" id="MobiDB-lite"/>
    </source>
</evidence>
<dbReference type="AlphaFoldDB" id="A0A0D9QRA5"/>
<evidence type="ECO:0000259" key="2">
    <source>
        <dbReference type="Pfam" id="PF12887"/>
    </source>
</evidence>
<dbReference type="VEuPathDB" id="PlasmoDB:AK88_00826"/>
<name>A0A0D9QRA5_PLAFR</name>
<dbReference type="EMBL" id="KQ001650">
    <property type="protein sequence ID" value="KJP89615.1"/>
    <property type="molecule type" value="Genomic_DNA"/>
</dbReference>
<sequence>MVHSWTNLIRTWVENRKLSGQDEIKTGIWHDIELVLHEFVEFIQRHEHEHAWTIACDASPDGEAQEVSLDSTEKGMCRLMLLALYFKNGWEDGTGHTERAWAADNEFKKFIRCVIVNIYMYMLLEATCQNRKGVKYALYVMGQMEESMKDSGVEMNICKWQDHKGTGIGGVKVHDAIMHWFEENEQMMEKIREIEDSAQCRAGSKDHKQINKEEDVQKLKEGIKEKLGALEKEVTQQRLEEEKKIAGRSAAKPSDAQSTTDQKPAKDPEAPATPSTDTSDHSVL</sequence>
<dbReference type="GeneID" id="24266140"/>